<dbReference type="Proteomes" id="UP000032180">
    <property type="component" value="Chromosome 9"/>
</dbReference>
<dbReference type="GO" id="GO:0033907">
    <property type="term" value="F:beta-D-fucosidase activity"/>
    <property type="evidence" value="ECO:0007669"/>
    <property type="project" value="UniProtKB-ARBA"/>
</dbReference>
<dbReference type="GO" id="GO:0004565">
    <property type="term" value="F:beta-galactosidase activity"/>
    <property type="evidence" value="ECO:0007669"/>
    <property type="project" value="UniProtKB-ARBA"/>
</dbReference>
<dbReference type="InterPro" id="IPR033132">
    <property type="entry name" value="GH_1_N_CS"/>
</dbReference>
<evidence type="ECO:0000256" key="3">
    <source>
        <dbReference type="ARBA" id="ARBA00023180"/>
    </source>
</evidence>
<reference evidence="5" key="2">
    <citation type="submission" date="2013-12" db="EMBL/GenBank/DDBJ databases">
        <authorList>
            <person name="Yu Y."/>
            <person name="Lee S."/>
            <person name="de Baynast K."/>
            <person name="Wissotski M."/>
            <person name="Liu L."/>
            <person name="Talag J."/>
            <person name="Goicoechea J."/>
            <person name="Angelova A."/>
            <person name="Jetty R."/>
            <person name="Kudrna D."/>
            <person name="Golser W."/>
            <person name="Rivera L."/>
            <person name="Zhang J."/>
            <person name="Wing R."/>
        </authorList>
    </citation>
    <scope>NUCLEOTIDE SEQUENCE</scope>
</reference>
<dbReference type="EnsemblPlants" id="LPERR09G12250.1">
    <property type="protein sequence ID" value="LPERR09G12250.1"/>
    <property type="gene ID" value="LPERR09G12250"/>
</dbReference>
<dbReference type="PROSITE" id="PS00653">
    <property type="entry name" value="GLYCOSYL_HYDROL_F1_2"/>
    <property type="match status" value="2"/>
</dbReference>
<dbReference type="eggNOG" id="KOG0626">
    <property type="taxonomic scope" value="Eukaryota"/>
</dbReference>
<evidence type="ECO:0000313" key="5">
    <source>
        <dbReference type="Proteomes" id="UP000032180"/>
    </source>
</evidence>
<dbReference type="STRING" id="77586.A0A0D9XFJ3"/>
<proteinExistence type="inferred from homology"/>
<dbReference type="InterPro" id="IPR017853">
    <property type="entry name" value="GH"/>
</dbReference>
<keyword evidence="5" id="KW-1185">Reference proteome</keyword>
<dbReference type="HOGENOM" id="CLU_008097_0_0_1"/>
<accession>A0A0D9XFJ3</accession>
<reference evidence="4 5" key="1">
    <citation type="submission" date="2012-08" db="EMBL/GenBank/DDBJ databases">
        <title>Oryza genome evolution.</title>
        <authorList>
            <person name="Wing R.A."/>
        </authorList>
    </citation>
    <scope>NUCLEOTIDE SEQUENCE</scope>
</reference>
<organism evidence="4 5">
    <name type="scientific">Leersia perrieri</name>
    <dbReference type="NCBI Taxonomy" id="77586"/>
    <lineage>
        <taxon>Eukaryota</taxon>
        <taxon>Viridiplantae</taxon>
        <taxon>Streptophyta</taxon>
        <taxon>Embryophyta</taxon>
        <taxon>Tracheophyta</taxon>
        <taxon>Spermatophyta</taxon>
        <taxon>Magnoliopsida</taxon>
        <taxon>Liliopsida</taxon>
        <taxon>Poales</taxon>
        <taxon>Poaceae</taxon>
        <taxon>BOP clade</taxon>
        <taxon>Oryzoideae</taxon>
        <taxon>Oryzeae</taxon>
        <taxon>Oryzinae</taxon>
        <taxon>Leersia</taxon>
    </lineage>
</organism>
<dbReference type="PANTHER" id="PTHR10353">
    <property type="entry name" value="GLYCOSYL HYDROLASE"/>
    <property type="match status" value="1"/>
</dbReference>
<name>A0A0D9XFJ3_9ORYZ</name>
<keyword evidence="2" id="KW-0378">Hydrolase</keyword>
<dbReference type="FunFam" id="3.20.20.80:FF:000022">
    <property type="entry name" value="Beta-glucosidase 11"/>
    <property type="match status" value="2"/>
</dbReference>
<dbReference type="SUPFAM" id="SSF51445">
    <property type="entry name" value="(Trans)glycosidases"/>
    <property type="match status" value="2"/>
</dbReference>
<dbReference type="Gene3D" id="3.20.20.80">
    <property type="entry name" value="Glycosidases"/>
    <property type="match status" value="2"/>
</dbReference>
<dbReference type="AlphaFoldDB" id="A0A0D9XFJ3"/>
<evidence type="ECO:0000256" key="1">
    <source>
        <dbReference type="ARBA" id="ARBA00010838"/>
    </source>
</evidence>
<evidence type="ECO:0000256" key="2">
    <source>
        <dbReference type="ARBA" id="ARBA00022801"/>
    </source>
</evidence>
<reference evidence="4" key="3">
    <citation type="submission" date="2015-04" db="UniProtKB">
        <authorList>
            <consortium name="EnsemblPlants"/>
        </authorList>
    </citation>
    <scope>IDENTIFICATION</scope>
</reference>
<comment type="similarity">
    <text evidence="1">Belongs to the glycosyl hydrolase 1 family.</text>
</comment>
<evidence type="ECO:0000313" key="4">
    <source>
        <dbReference type="EnsemblPlants" id="LPERR09G12250.1"/>
    </source>
</evidence>
<dbReference type="PANTHER" id="PTHR10353:SF197">
    <property type="entry name" value="INACTIVE BETA-GLUCOSIDASE 33-RELATED"/>
    <property type="match status" value="1"/>
</dbReference>
<sequence length="1181" mass="132547">MAARWLFLSHVLMPSSSLFTIFFLLLSDGVAREASALTRRDFPEGFVFGAGTSAFQVEGAAAEDGRKPSIWDTFTHQAYGSRVNSMMMIGYSAEGANADVAADQYHHFKEDVKLMYDMGLDAYRFSISWPRLVPDGRGEINPKGLEYYNNLINELILHGIQPHVTIYHFDFPQALQDEYGGILSPRFIEDYTAYAEVCFKNFGDRVKHWVTVNEPNIEPIGGYDVGSQPPRRCSYPFGTNCTSGDSSTEPYIVAHHLLLAHASAVSLYRHKYQKIQGGQIGLTLLGWWHEPLTDTPEDAAAAMRMNEFHIGWFMHPLVYGDYPPVMRSRVGSRLPSLTASESQKIRGSFDFIGINHYFVVRVESNNANDQKLRDYYVDADLYGGGGFDKFHPWALVKLLDHLRLKYGNPPVMIHENGDADSPETPGKIDYDDDFRSEFLQGYLEALYLSIRNGSDTRGYFVWSLLDGFEFLFGYSARFGLCGVDFNAKGRTRYVKNSARWYSSFLHDGSERAPAGKIVPFRILQARPRALDHRAPAMAAAAAAAAVLLIAAAASPAAAITKADFPAGFVFGAGTSAYQVEGAFAEDGRKPSIWDTFTHSGYSVGGATGDEDVKLLQELGVDAYRMSIAWPRLIPDGRGAVNPKGVEYYNNIIDELLSHGIQPHVTIYHFDFPQALQDEYNGILSPRFVEDFTAYADVCFKNFGDRVKHWSTVNEPNIEPIGGYDQGILPPRRCSSPFGVLSCDSGNSTTEPYIVAHHLLLAHSSAVSLYREKYQATQGGKIGLTLLGWWYEPGTQAPEDVAAAARMNDFHIGWYMHPLVYGDYPPVMRKNVGSRLPSFTEEESKRILGSYDFVGFNHYIAVYVKADLSKLDKSLRDYMDDAAVTYKQPLLKSNDKPFLFGLKNDFMTSTPWALKKMLNHLQVKYKNPVVMIHENGAAGQPDPSGKNTYDDEFRSQYLQDYIEATLESIRNGSNVRGYFVWSFLDVFEYLFGYQLRFGLYGVDFTSPERTRYQRHSAKWYAGFLHGGELRPVALPVAAAGRAYSHRQHQHKTTIDDSNLEYLTLKPQFSLFAETKSTLADSGLYTMGKEQYSQEPGRSPPKGGRPWTMVGPQKEDDLHWIVQAPVEHIVGNRHDMALWTPNGLLKGLDPSPILGSGGFDLLEDRGLLLTDWWMHTTLHFQTS</sequence>
<dbReference type="InterPro" id="IPR001360">
    <property type="entry name" value="Glyco_hydro_1"/>
</dbReference>
<dbReference type="Gramene" id="LPERR09G12250.1">
    <property type="protein sequence ID" value="LPERR09G12250.1"/>
    <property type="gene ID" value="LPERR09G12250"/>
</dbReference>
<keyword evidence="3" id="KW-0325">Glycoprotein</keyword>
<dbReference type="GO" id="GO:0008422">
    <property type="term" value="F:beta-glucosidase activity"/>
    <property type="evidence" value="ECO:0007669"/>
    <property type="project" value="UniProtKB-ARBA"/>
</dbReference>
<dbReference type="Pfam" id="PF00232">
    <property type="entry name" value="Glyco_hydro_1"/>
    <property type="match status" value="2"/>
</dbReference>
<dbReference type="PRINTS" id="PR00131">
    <property type="entry name" value="GLHYDRLASE1"/>
</dbReference>
<protein>
    <submittedName>
        <fullName evidence="4">Uncharacterized protein</fullName>
    </submittedName>
</protein>
<dbReference type="GO" id="GO:0005975">
    <property type="term" value="P:carbohydrate metabolic process"/>
    <property type="evidence" value="ECO:0007669"/>
    <property type="project" value="InterPro"/>
</dbReference>